<gene>
    <name evidence="2" type="ORF">PB1_03435</name>
</gene>
<comment type="caution">
    <text evidence="2">The sequence shown here is derived from an EMBL/GenBank/DDBJ whole genome shotgun (WGS) entry which is preliminary data.</text>
</comment>
<keyword evidence="1" id="KW-0472">Membrane</keyword>
<feature type="transmembrane region" description="Helical" evidence="1">
    <location>
        <begin position="6"/>
        <end position="24"/>
    </location>
</feature>
<dbReference type="InterPro" id="IPR058724">
    <property type="entry name" value="YhzF"/>
</dbReference>
<keyword evidence="1" id="KW-0812">Transmembrane</keyword>
<evidence type="ECO:0000313" key="3">
    <source>
        <dbReference type="Proteomes" id="UP000010523"/>
    </source>
</evidence>
<dbReference type="eggNOG" id="ENOG5030DAV">
    <property type="taxonomic scope" value="Bacteria"/>
</dbReference>
<dbReference type="RefSeq" id="WP_003350730.1">
    <property type="nucleotide sequence ID" value="NZ_AFEU01000001.1"/>
</dbReference>
<proteinExistence type="predicted"/>
<dbReference type="Pfam" id="PF26302">
    <property type="entry name" value="YhzF"/>
    <property type="match status" value="1"/>
</dbReference>
<organism evidence="2 3">
    <name type="scientific">Bacillus methanolicus PB1</name>
    <dbReference type="NCBI Taxonomy" id="997296"/>
    <lineage>
        <taxon>Bacteria</taxon>
        <taxon>Bacillati</taxon>
        <taxon>Bacillota</taxon>
        <taxon>Bacilli</taxon>
        <taxon>Bacillales</taxon>
        <taxon>Bacillaceae</taxon>
        <taxon>Bacillus</taxon>
    </lineage>
</organism>
<name>I3E639_BACMT</name>
<reference evidence="2 3" key="1">
    <citation type="journal article" date="2012" name="Appl. Environ. Microbiol.">
        <title>Genome Sequence of Thermotolerant Bacillus methanolicus: Features and Regulation Related to Methylotrophy and Production of L-Lysine and L-Glutamate from Methanol.</title>
        <authorList>
            <person name="Heggeset T.M."/>
            <person name="Krog A."/>
            <person name="Balzer S."/>
            <person name="Wentzel A."/>
            <person name="Ellingsen T.E."/>
            <person name="Brautaset T."/>
        </authorList>
    </citation>
    <scope>NUCLEOTIDE SEQUENCE [LARGE SCALE GENOMIC DNA]</scope>
    <source>
        <strain evidence="2 3">PB1</strain>
    </source>
</reference>
<keyword evidence="1" id="KW-1133">Transmembrane helix</keyword>
<feature type="transmembrane region" description="Helical" evidence="1">
    <location>
        <begin position="45"/>
        <end position="62"/>
    </location>
</feature>
<evidence type="ECO:0000313" key="2">
    <source>
        <dbReference type="EMBL" id="EIJ81960.1"/>
    </source>
</evidence>
<dbReference type="Proteomes" id="UP000010523">
    <property type="component" value="Unassembled WGS sequence"/>
</dbReference>
<accession>I3E639</accession>
<sequence length="63" mass="6682">MGGIIFSFFVLSAVLLFGTIHYLIATKKPGVYPPKHVLKKKAGTLAAGGIAVLILGILLLSFR</sequence>
<dbReference type="PATRIC" id="fig|997296.3.peg.751"/>
<dbReference type="AlphaFoldDB" id="I3E639"/>
<dbReference type="EMBL" id="AFEU01000001">
    <property type="protein sequence ID" value="EIJ81960.1"/>
    <property type="molecule type" value="Genomic_DNA"/>
</dbReference>
<keyword evidence="3" id="KW-1185">Reference proteome</keyword>
<evidence type="ECO:0000256" key="1">
    <source>
        <dbReference type="SAM" id="Phobius"/>
    </source>
</evidence>
<protein>
    <submittedName>
        <fullName evidence="2">Uncharacterized protein</fullName>
    </submittedName>
</protein>